<dbReference type="OrthoDB" id="566577at2759"/>
<sequence length="343" mass="38635">MMMTTCSPGSLCSVAEMLRAPECVVSRSRTEPRKLRMGTKVVHNICTSRSSHVWRCTSCSNFEDIDLHSRGGGNHQQLNHLAVERQVAESRDSSGTTVNRRFFCMVPVFATALHEYPASASVLLAQTAPYSNMLLRSLGIGDPDIYYPAFFEGTWNCYSTLIQVTTPQGEDKADRRSVEFSRKQLGYAVPYQVRFTPFEGRVICDRLFTTTSLVEATVGKNVIEEGQWSPQQPNRLVLLLKGGTKVENLVTKRSAEYFQVDQFDTSEFSKQVFDNSAIKDGPPTVKASLNLTRYHWDTAAPVVTKMEAIQKVSIFAVPMEGMEMFNTTTPVTVYKYRIEFERI</sequence>
<dbReference type="Proteomes" id="UP000244005">
    <property type="component" value="Unassembled WGS sequence"/>
</dbReference>
<dbReference type="Pfam" id="PF20670">
    <property type="entry name" value="DUF6816"/>
    <property type="match status" value="1"/>
</dbReference>
<keyword evidence="3" id="KW-1185">Reference proteome</keyword>
<feature type="domain" description="DUF6816" evidence="1">
    <location>
        <begin position="139"/>
        <end position="342"/>
    </location>
</feature>
<protein>
    <recommendedName>
        <fullName evidence="1">DUF6816 domain-containing protein</fullName>
    </recommendedName>
</protein>
<name>A0A2R6W4Y4_MARPO</name>
<dbReference type="AlphaFoldDB" id="A0A2R6W4Y4"/>
<reference evidence="3" key="1">
    <citation type="journal article" date="2017" name="Cell">
        <title>Insights into land plant evolution garnered from the Marchantia polymorpha genome.</title>
        <authorList>
            <person name="Bowman J.L."/>
            <person name="Kohchi T."/>
            <person name="Yamato K.T."/>
            <person name="Jenkins J."/>
            <person name="Shu S."/>
            <person name="Ishizaki K."/>
            <person name="Yamaoka S."/>
            <person name="Nishihama R."/>
            <person name="Nakamura Y."/>
            <person name="Berger F."/>
            <person name="Adam C."/>
            <person name="Aki S.S."/>
            <person name="Althoff F."/>
            <person name="Araki T."/>
            <person name="Arteaga-Vazquez M.A."/>
            <person name="Balasubrmanian S."/>
            <person name="Barry K."/>
            <person name="Bauer D."/>
            <person name="Boehm C.R."/>
            <person name="Briginshaw L."/>
            <person name="Caballero-Perez J."/>
            <person name="Catarino B."/>
            <person name="Chen F."/>
            <person name="Chiyoda S."/>
            <person name="Chovatia M."/>
            <person name="Davies K.M."/>
            <person name="Delmans M."/>
            <person name="Demura T."/>
            <person name="Dierschke T."/>
            <person name="Dolan L."/>
            <person name="Dorantes-Acosta A.E."/>
            <person name="Eklund D.M."/>
            <person name="Florent S.N."/>
            <person name="Flores-Sandoval E."/>
            <person name="Fujiyama A."/>
            <person name="Fukuzawa H."/>
            <person name="Galik B."/>
            <person name="Grimanelli D."/>
            <person name="Grimwood J."/>
            <person name="Grossniklaus U."/>
            <person name="Hamada T."/>
            <person name="Haseloff J."/>
            <person name="Hetherington A.J."/>
            <person name="Higo A."/>
            <person name="Hirakawa Y."/>
            <person name="Hundley H.N."/>
            <person name="Ikeda Y."/>
            <person name="Inoue K."/>
            <person name="Inoue S.I."/>
            <person name="Ishida S."/>
            <person name="Jia Q."/>
            <person name="Kakita M."/>
            <person name="Kanazawa T."/>
            <person name="Kawai Y."/>
            <person name="Kawashima T."/>
            <person name="Kennedy M."/>
            <person name="Kinose K."/>
            <person name="Kinoshita T."/>
            <person name="Kohara Y."/>
            <person name="Koide E."/>
            <person name="Komatsu K."/>
            <person name="Kopischke S."/>
            <person name="Kubo M."/>
            <person name="Kyozuka J."/>
            <person name="Lagercrantz U."/>
            <person name="Lin S.S."/>
            <person name="Lindquist E."/>
            <person name="Lipzen A.M."/>
            <person name="Lu C.W."/>
            <person name="De Luna E."/>
            <person name="Martienssen R.A."/>
            <person name="Minamino N."/>
            <person name="Mizutani M."/>
            <person name="Mizutani M."/>
            <person name="Mochizuki N."/>
            <person name="Monte I."/>
            <person name="Mosher R."/>
            <person name="Nagasaki H."/>
            <person name="Nakagami H."/>
            <person name="Naramoto S."/>
            <person name="Nishitani K."/>
            <person name="Ohtani M."/>
            <person name="Okamoto T."/>
            <person name="Okumura M."/>
            <person name="Phillips J."/>
            <person name="Pollak B."/>
            <person name="Reinders A."/>
            <person name="Rovekamp M."/>
            <person name="Sano R."/>
            <person name="Sawa S."/>
            <person name="Schmid M.W."/>
            <person name="Shirakawa M."/>
            <person name="Solano R."/>
            <person name="Spunde A."/>
            <person name="Suetsugu N."/>
            <person name="Sugano S."/>
            <person name="Sugiyama A."/>
            <person name="Sun R."/>
            <person name="Suzuki Y."/>
            <person name="Takenaka M."/>
            <person name="Takezawa D."/>
            <person name="Tomogane H."/>
            <person name="Tsuzuki M."/>
            <person name="Ueda T."/>
            <person name="Umeda M."/>
            <person name="Ward J.M."/>
            <person name="Watanabe Y."/>
            <person name="Yazaki K."/>
            <person name="Yokoyama R."/>
            <person name="Yoshitake Y."/>
            <person name="Yotsui I."/>
            <person name="Zachgo S."/>
            <person name="Schmutz J."/>
        </authorList>
    </citation>
    <scope>NUCLEOTIDE SEQUENCE [LARGE SCALE GENOMIC DNA]</scope>
    <source>
        <strain evidence="3">Tak-1</strain>
    </source>
</reference>
<dbReference type="InterPro" id="IPR049213">
    <property type="entry name" value="DUF6816"/>
</dbReference>
<dbReference type="EMBL" id="KZ772822">
    <property type="protein sequence ID" value="PTQ28910.1"/>
    <property type="molecule type" value="Genomic_DNA"/>
</dbReference>
<evidence type="ECO:0000313" key="3">
    <source>
        <dbReference type="Proteomes" id="UP000244005"/>
    </source>
</evidence>
<gene>
    <name evidence="2" type="ORF">MARPO_0152s0023</name>
</gene>
<evidence type="ECO:0000313" key="2">
    <source>
        <dbReference type="EMBL" id="PTQ28910.1"/>
    </source>
</evidence>
<evidence type="ECO:0000259" key="1">
    <source>
        <dbReference type="Pfam" id="PF20670"/>
    </source>
</evidence>
<dbReference type="Gramene" id="Mp6g09330.1">
    <property type="protein sequence ID" value="Mp6g09330.1.cds"/>
    <property type="gene ID" value="Mp6g09330"/>
</dbReference>
<proteinExistence type="predicted"/>
<organism evidence="2 3">
    <name type="scientific">Marchantia polymorpha</name>
    <name type="common">Common liverwort</name>
    <name type="synonym">Marchantia aquatica</name>
    <dbReference type="NCBI Taxonomy" id="3197"/>
    <lineage>
        <taxon>Eukaryota</taxon>
        <taxon>Viridiplantae</taxon>
        <taxon>Streptophyta</taxon>
        <taxon>Embryophyta</taxon>
        <taxon>Marchantiophyta</taxon>
        <taxon>Marchantiopsida</taxon>
        <taxon>Marchantiidae</taxon>
        <taxon>Marchantiales</taxon>
        <taxon>Marchantiaceae</taxon>
        <taxon>Marchantia</taxon>
    </lineage>
</organism>
<accession>A0A2R6W4Y4</accession>